<keyword evidence="3" id="KW-1185">Reference proteome</keyword>
<keyword evidence="1" id="KW-0732">Signal</keyword>
<protein>
    <submittedName>
        <fullName evidence="2">DUF1223 domain-containing protein</fullName>
    </submittedName>
</protein>
<dbReference type="EMBL" id="JBFBVU010000005">
    <property type="protein sequence ID" value="MEV8466296.1"/>
    <property type="molecule type" value="Genomic_DNA"/>
</dbReference>
<sequence length="234" mass="25214">MMMRLAVLLVVISGWLSPVAAQPQPGPVVVELFTSQGCSSCPPADALLMELSSREDVLPLALHVDYWDYIGWPDAFASPKFTKRQKAYAHQAGRSMIYTPQMIIGGQTDIAGFKPVETMAAIDAHKTLSKQAELSVSRTGDRLEVSMAPHGKGPGAVRVVLVRYTPHARVSIRAGENAGRVMDYVNIVTQWTALAEWEGTAPAHLEAPYQGDEKGAVLLQAPGPGPVFAAARVR</sequence>
<dbReference type="PANTHER" id="PTHR36057">
    <property type="match status" value="1"/>
</dbReference>
<evidence type="ECO:0000313" key="3">
    <source>
        <dbReference type="Proteomes" id="UP001553161"/>
    </source>
</evidence>
<name>A0ABV3L480_9RHOB</name>
<proteinExistence type="predicted"/>
<organism evidence="2 3">
    <name type="scientific">Meridianimarinicoccus marinus</name>
    <dbReference type="NCBI Taxonomy" id="3231483"/>
    <lineage>
        <taxon>Bacteria</taxon>
        <taxon>Pseudomonadati</taxon>
        <taxon>Pseudomonadota</taxon>
        <taxon>Alphaproteobacteria</taxon>
        <taxon>Rhodobacterales</taxon>
        <taxon>Paracoccaceae</taxon>
        <taxon>Meridianimarinicoccus</taxon>
    </lineage>
</organism>
<feature type="signal peptide" evidence="1">
    <location>
        <begin position="1"/>
        <end position="20"/>
    </location>
</feature>
<dbReference type="RefSeq" id="WP_366192101.1">
    <property type="nucleotide sequence ID" value="NZ_JBFBVU010000005.1"/>
</dbReference>
<dbReference type="PANTHER" id="PTHR36057:SF1">
    <property type="entry name" value="LIPOPROTEIN LIPID ATTACHMENT SITE-LIKE PROTEIN, PUTATIVE (DUF1223)-RELATED"/>
    <property type="match status" value="1"/>
</dbReference>
<evidence type="ECO:0000313" key="2">
    <source>
        <dbReference type="EMBL" id="MEV8466296.1"/>
    </source>
</evidence>
<dbReference type="SUPFAM" id="SSF52833">
    <property type="entry name" value="Thioredoxin-like"/>
    <property type="match status" value="1"/>
</dbReference>
<dbReference type="Proteomes" id="UP001553161">
    <property type="component" value="Unassembled WGS sequence"/>
</dbReference>
<gene>
    <name evidence="2" type="ORF">AB0T83_05795</name>
</gene>
<dbReference type="InterPro" id="IPR010634">
    <property type="entry name" value="DUF1223"/>
</dbReference>
<accession>A0ABV3L480</accession>
<evidence type="ECO:0000256" key="1">
    <source>
        <dbReference type="SAM" id="SignalP"/>
    </source>
</evidence>
<comment type="caution">
    <text evidence="2">The sequence shown here is derived from an EMBL/GenBank/DDBJ whole genome shotgun (WGS) entry which is preliminary data.</text>
</comment>
<dbReference type="InterPro" id="IPR036249">
    <property type="entry name" value="Thioredoxin-like_sf"/>
</dbReference>
<feature type="chain" id="PRO_5046671823" evidence="1">
    <location>
        <begin position="21"/>
        <end position="234"/>
    </location>
</feature>
<reference evidence="2 3" key="1">
    <citation type="submission" date="2024-07" db="EMBL/GenBank/DDBJ databases">
        <authorList>
            <person name="Kang M."/>
        </authorList>
    </citation>
    <scope>NUCLEOTIDE SEQUENCE [LARGE SCALE GENOMIC DNA]</scope>
    <source>
        <strain evidence="2 3">DFM31</strain>
    </source>
</reference>
<dbReference type="Pfam" id="PF06764">
    <property type="entry name" value="DUF1223"/>
    <property type="match status" value="1"/>
</dbReference>